<dbReference type="Gene3D" id="2.40.160.20">
    <property type="match status" value="1"/>
</dbReference>
<feature type="transmembrane region" description="Helical" evidence="7">
    <location>
        <begin position="553"/>
        <end position="574"/>
    </location>
</feature>
<evidence type="ECO:0000256" key="7">
    <source>
        <dbReference type="SAM" id="Phobius"/>
    </source>
</evidence>
<evidence type="ECO:0000256" key="1">
    <source>
        <dbReference type="ARBA" id="ARBA00004141"/>
    </source>
</evidence>
<dbReference type="EMBL" id="JAGTJS010000010">
    <property type="protein sequence ID" value="KAH7254948.1"/>
    <property type="molecule type" value="Genomic_DNA"/>
</dbReference>
<feature type="transmembrane region" description="Helical" evidence="7">
    <location>
        <begin position="283"/>
        <end position="307"/>
    </location>
</feature>
<feature type="transmembrane region" description="Helical" evidence="7">
    <location>
        <begin position="620"/>
        <end position="641"/>
    </location>
</feature>
<feature type="region of interest" description="Disordered" evidence="6">
    <location>
        <begin position="207"/>
        <end position="251"/>
    </location>
</feature>
<evidence type="ECO:0000256" key="3">
    <source>
        <dbReference type="ARBA" id="ARBA00022989"/>
    </source>
</evidence>
<dbReference type="AlphaFoldDB" id="A0A9P9HDL1"/>
<accession>A0A9P9HDL1</accession>
<evidence type="ECO:0000259" key="9">
    <source>
        <dbReference type="PROSITE" id="PS50850"/>
    </source>
</evidence>
<dbReference type="Pfam" id="PF07690">
    <property type="entry name" value="MFS_1"/>
    <property type="match status" value="1"/>
</dbReference>
<evidence type="ECO:0000256" key="6">
    <source>
        <dbReference type="SAM" id="MobiDB-lite"/>
    </source>
</evidence>
<organism evidence="10 11">
    <name type="scientific">Fusarium solani</name>
    <name type="common">Filamentous fungus</name>
    <dbReference type="NCBI Taxonomy" id="169388"/>
    <lineage>
        <taxon>Eukaryota</taxon>
        <taxon>Fungi</taxon>
        <taxon>Dikarya</taxon>
        <taxon>Ascomycota</taxon>
        <taxon>Pezizomycotina</taxon>
        <taxon>Sordariomycetes</taxon>
        <taxon>Hypocreomycetidae</taxon>
        <taxon>Hypocreales</taxon>
        <taxon>Nectriaceae</taxon>
        <taxon>Fusarium</taxon>
        <taxon>Fusarium solani species complex</taxon>
    </lineage>
</organism>
<feature type="transmembrane region" description="Helical" evidence="7">
    <location>
        <begin position="688"/>
        <end position="710"/>
    </location>
</feature>
<comment type="subcellular location">
    <subcellularLocation>
        <location evidence="1">Membrane</location>
        <topology evidence="1">Multi-pass membrane protein</topology>
    </subcellularLocation>
</comment>
<dbReference type="GO" id="GO:0022857">
    <property type="term" value="F:transmembrane transporter activity"/>
    <property type="evidence" value="ECO:0007669"/>
    <property type="project" value="InterPro"/>
</dbReference>
<feature type="transmembrane region" description="Helical" evidence="7">
    <location>
        <begin position="350"/>
        <end position="368"/>
    </location>
</feature>
<evidence type="ECO:0000256" key="5">
    <source>
        <dbReference type="ARBA" id="ARBA00023180"/>
    </source>
</evidence>
<gene>
    <name evidence="10" type="ORF">B0J15DRAFT_535992</name>
</gene>
<evidence type="ECO:0000256" key="4">
    <source>
        <dbReference type="ARBA" id="ARBA00023136"/>
    </source>
</evidence>
<dbReference type="PANTHER" id="PTHR23502">
    <property type="entry name" value="MAJOR FACILITATOR SUPERFAMILY"/>
    <property type="match status" value="1"/>
</dbReference>
<dbReference type="InterPro" id="IPR036259">
    <property type="entry name" value="MFS_trans_sf"/>
</dbReference>
<evidence type="ECO:0000313" key="11">
    <source>
        <dbReference type="Proteomes" id="UP000736672"/>
    </source>
</evidence>
<feature type="transmembrane region" description="Helical" evidence="7">
    <location>
        <begin position="595"/>
        <end position="614"/>
    </location>
</feature>
<feature type="compositionally biased region" description="Basic and acidic residues" evidence="6">
    <location>
        <begin position="229"/>
        <end position="239"/>
    </location>
</feature>
<dbReference type="GO" id="GO:0005886">
    <property type="term" value="C:plasma membrane"/>
    <property type="evidence" value="ECO:0007669"/>
    <property type="project" value="TreeGrafter"/>
</dbReference>
<evidence type="ECO:0000256" key="8">
    <source>
        <dbReference type="SAM" id="SignalP"/>
    </source>
</evidence>
<dbReference type="InterPro" id="IPR011701">
    <property type="entry name" value="MFS"/>
</dbReference>
<dbReference type="PANTHER" id="PTHR23502:SF47">
    <property type="entry name" value="MAJOR FACILITATOR SUPERFAMILY (MFS) PROFILE DOMAIN-CONTAINING PROTEIN-RELATED"/>
    <property type="match status" value="1"/>
</dbReference>
<reference evidence="10" key="1">
    <citation type="journal article" date="2021" name="Nat. Commun.">
        <title>Genetic determinants of endophytism in the Arabidopsis root mycobiome.</title>
        <authorList>
            <person name="Mesny F."/>
            <person name="Miyauchi S."/>
            <person name="Thiergart T."/>
            <person name="Pickel B."/>
            <person name="Atanasova L."/>
            <person name="Karlsson M."/>
            <person name="Huettel B."/>
            <person name="Barry K.W."/>
            <person name="Haridas S."/>
            <person name="Chen C."/>
            <person name="Bauer D."/>
            <person name="Andreopoulos W."/>
            <person name="Pangilinan J."/>
            <person name="LaButti K."/>
            <person name="Riley R."/>
            <person name="Lipzen A."/>
            <person name="Clum A."/>
            <person name="Drula E."/>
            <person name="Henrissat B."/>
            <person name="Kohler A."/>
            <person name="Grigoriev I.V."/>
            <person name="Martin F.M."/>
            <person name="Hacquard S."/>
        </authorList>
    </citation>
    <scope>NUCLEOTIDE SEQUENCE</scope>
    <source>
        <strain evidence="10">FSSC 5 MPI-SDFR-AT-0091</strain>
    </source>
</reference>
<keyword evidence="4 7" id="KW-0472">Membrane</keyword>
<evidence type="ECO:0000256" key="2">
    <source>
        <dbReference type="ARBA" id="ARBA00022692"/>
    </source>
</evidence>
<keyword evidence="11" id="KW-1185">Reference proteome</keyword>
<dbReference type="PROSITE" id="PS50850">
    <property type="entry name" value="MFS"/>
    <property type="match status" value="1"/>
</dbReference>
<dbReference type="Pfam" id="PF11578">
    <property type="entry name" value="DUF3237"/>
    <property type="match status" value="1"/>
</dbReference>
<keyword evidence="3 7" id="KW-1133">Transmembrane helix</keyword>
<dbReference type="Proteomes" id="UP000736672">
    <property type="component" value="Unassembled WGS sequence"/>
</dbReference>
<dbReference type="OrthoDB" id="2544694at2759"/>
<feature type="transmembrane region" description="Helical" evidence="7">
    <location>
        <begin position="319"/>
        <end position="338"/>
    </location>
</feature>
<feature type="domain" description="Major facilitator superfamily (MFS) profile" evidence="9">
    <location>
        <begin position="285"/>
        <end position="715"/>
    </location>
</feature>
<keyword evidence="5" id="KW-0325">Glycoprotein</keyword>
<feature type="transmembrane region" description="Helical" evidence="7">
    <location>
        <begin position="508"/>
        <end position="533"/>
    </location>
</feature>
<keyword evidence="2 7" id="KW-0812">Transmembrane</keyword>
<feature type="chain" id="PRO_5040146196" evidence="8">
    <location>
        <begin position="19"/>
        <end position="727"/>
    </location>
</feature>
<dbReference type="Gene3D" id="1.20.1250.20">
    <property type="entry name" value="MFS general substrate transporter like domains"/>
    <property type="match status" value="1"/>
</dbReference>
<dbReference type="FunFam" id="1.20.1250.20:FF:000011">
    <property type="entry name" value="MFS multidrug transporter, putative"/>
    <property type="match status" value="1"/>
</dbReference>
<keyword evidence="8" id="KW-0732">Signal</keyword>
<proteinExistence type="predicted"/>
<name>A0A9P9HDL1_FUSSL</name>
<dbReference type="CDD" id="cd17323">
    <property type="entry name" value="MFS_Tpo1_MDR_like"/>
    <property type="match status" value="1"/>
</dbReference>
<feature type="transmembrane region" description="Helical" evidence="7">
    <location>
        <begin position="653"/>
        <end position="676"/>
    </location>
</feature>
<feature type="region of interest" description="Disordered" evidence="6">
    <location>
        <begin position="256"/>
        <end position="275"/>
    </location>
</feature>
<evidence type="ECO:0000313" key="10">
    <source>
        <dbReference type="EMBL" id="KAH7254948.1"/>
    </source>
</evidence>
<dbReference type="InterPro" id="IPR020846">
    <property type="entry name" value="MFS_dom"/>
</dbReference>
<protein>
    <submittedName>
        <fullName evidence="10">Major facilitator superfamily domain-containing protein</fullName>
    </submittedName>
</protein>
<dbReference type="SUPFAM" id="SSF103473">
    <property type="entry name" value="MFS general substrate transporter"/>
    <property type="match status" value="1"/>
</dbReference>
<comment type="caution">
    <text evidence="10">The sequence shown here is derived from an EMBL/GenBank/DDBJ whole genome shotgun (WGS) entry which is preliminary data.</text>
</comment>
<sequence>MLLSTFFLVASSIGAAVATPEPPTLTYLFRMNLTLSSTINTGPGPAGTRLAIPITGGTVSGPKGEGTVLPIGADFGAIDALGNFNVDAHSVIQMDDGSYVYSHSAGPLISGPTALDRVKFETGSTKYAWLNEILAVAVTDFPGPWVSLDVWQDGWVSIGVIAARRYYPQDRSDQPRPYDITVHTEGTCQLVERCRIGFSRCPTSIPPAMASHAQTSSSPSSVPEGDSINEQKRDPRPSSDDTVMVDDPDQAITTRHNANSKIVSWDGPDDPDNPMNWPNRKKWMITISLGLLTWVVTFASSIFSTAVRPAAKEFGVSTEVMTLGTSLFVLGFAFGPLIFGPMSEVYGRKYPLFVGYFVFAIFQIPVATATNVPTILVCRLLSGLFGSSPLSVVGGALVDFWPPVERGIAMSIFAGANFVGPVAGPIMGGFITQSSLGWRWTAYITAIMAALFGPIAFITVPETLESTLLTRKARSVRLSTRDWAMHALAEETPVDLDEMANRILVRPLAMLVLEPIIILVTLYMSFVYGLIYLCFTAYPASFQQDRGWNSGVGALPFLAIILGVVIGAIIIIIFSKTRFTRIIKEKGHLPPEQRLLPMIIGGACFPIGLFWFAWTSSPSISWVPQAIAGVPLGMGVMLIFLQGQTYIIDNYLMNANSALAANAVVRALFGAGFPMFAGAMYKKLGVDWATSVLGFIAVALFPVPILFYIFGERIRKLSRYAPSVGRP</sequence>
<feature type="signal peptide" evidence="8">
    <location>
        <begin position="1"/>
        <end position="18"/>
    </location>
</feature>
<feature type="transmembrane region" description="Helical" evidence="7">
    <location>
        <begin position="380"/>
        <end position="401"/>
    </location>
</feature>